<dbReference type="AlphaFoldDB" id="A0A9P5PIJ2"/>
<keyword evidence="2" id="KW-1185">Reference proteome</keyword>
<evidence type="ECO:0000313" key="2">
    <source>
        <dbReference type="Proteomes" id="UP000772434"/>
    </source>
</evidence>
<sequence>MDSKKVSSGDGPRFYAGCEHACSDEVERLSMRVWQFGEPLGRSNLDEHERGLMFFRPDKSFRRNFSNVAASEASPKFPVPVDDKPKLPIFFEGPSMTCSLHDLDDEIRRHQGKPLPVAERTPTTAVNIHDLTSFGSGIANPYAPMSPCRRKQILICSPLPIHVHLHVRSPIRIPALTQPQRIHPLLRQQAPQHFHVPSYLQRVRQREHIRYYGVAAVTAHEKGKETEKFINALEWRKGMGTMKRTSGWKCKEGSAACGDHAVPPQRSLAEGEEAQVDVEAMGWEALGSKSALNTSLSSQIPASYSTGNKLRLSRQILPPRFIP</sequence>
<proteinExistence type="predicted"/>
<protein>
    <submittedName>
        <fullName evidence="1">Uncharacterized protein</fullName>
    </submittedName>
</protein>
<reference evidence="1" key="1">
    <citation type="submission" date="2020-11" db="EMBL/GenBank/DDBJ databases">
        <authorList>
            <consortium name="DOE Joint Genome Institute"/>
            <person name="Ahrendt S."/>
            <person name="Riley R."/>
            <person name="Andreopoulos W."/>
            <person name="Labutti K."/>
            <person name="Pangilinan J."/>
            <person name="Ruiz-Duenas F.J."/>
            <person name="Barrasa J.M."/>
            <person name="Sanchez-Garcia M."/>
            <person name="Camarero S."/>
            <person name="Miyauchi S."/>
            <person name="Serrano A."/>
            <person name="Linde D."/>
            <person name="Babiker R."/>
            <person name="Drula E."/>
            <person name="Ayuso-Fernandez I."/>
            <person name="Pacheco R."/>
            <person name="Padilla G."/>
            <person name="Ferreira P."/>
            <person name="Barriuso J."/>
            <person name="Kellner H."/>
            <person name="Castanera R."/>
            <person name="Alfaro M."/>
            <person name="Ramirez L."/>
            <person name="Pisabarro A.G."/>
            <person name="Kuo A."/>
            <person name="Tritt A."/>
            <person name="Lipzen A."/>
            <person name="He G."/>
            <person name="Yan M."/>
            <person name="Ng V."/>
            <person name="Cullen D."/>
            <person name="Martin F."/>
            <person name="Rosso M.-N."/>
            <person name="Henrissat B."/>
            <person name="Hibbett D."/>
            <person name="Martinez A.T."/>
            <person name="Grigoriev I.V."/>
        </authorList>
    </citation>
    <scope>NUCLEOTIDE SEQUENCE</scope>
    <source>
        <strain evidence="1">AH 40177</strain>
    </source>
</reference>
<accession>A0A9P5PIJ2</accession>
<gene>
    <name evidence="1" type="ORF">BDP27DRAFT_1406111</name>
</gene>
<dbReference type="Proteomes" id="UP000772434">
    <property type="component" value="Unassembled WGS sequence"/>
</dbReference>
<evidence type="ECO:0000313" key="1">
    <source>
        <dbReference type="EMBL" id="KAF9062705.1"/>
    </source>
</evidence>
<name>A0A9P5PIJ2_9AGAR</name>
<comment type="caution">
    <text evidence="1">The sequence shown here is derived from an EMBL/GenBank/DDBJ whole genome shotgun (WGS) entry which is preliminary data.</text>
</comment>
<dbReference type="EMBL" id="JADNRY010000164">
    <property type="protein sequence ID" value="KAF9062705.1"/>
    <property type="molecule type" value="Genomic_DNA"/>
</dbReference>
<organism evidence="1 2">
    <name type="scientific">Rhodocollybia butyracea</name>
    <dbReference type="NCBI Taxonomy" id="206335"/>
    <lineage>
        <taxon>Eukaryota</taxon>
        <taxon>Fungi</taxon>
        <taxon>Dikarya</taxon>
        <taxon>Basidiomycota</taxon>
        <taxon>Agaricomycotina</taxon>
        <taxon>Agaricomycetes</taxon>
        <taxon>Agaricomycetidae</taxon>
        <taxon>Agaricales</taxon>
        <taxon>Marasmiineae</taxon>
        <taxon>Omphalotaceae</taxon>
        <taxon>Rhodocollybia</taxon>
    </lineage>
</organism>